<dbReference type="SUPFAM" id="SSF57845">
    <property type="entry name" value="B-box zinc-binding domain"/>
    <property type="match status" value="2"/>
</dbReference>
<feature type="coiled-coil region" evidence="7">
    <location>
        <begin position="362"/>
        <end position="393"/>
    </location>
</feature>
<dbReference type="PANTHER" id="PTHR25465:SF76">
    <property type="entry name" value="E3 UBIQUITIN_ISG15 LIGASE TRIM25"/>
    <property type="match status" value="1"/>
</dbReference>
<dbReference type="PROSITE" id="PS00518">
    <property type="entry name" value="ZF_RING_1"/>
    <property type="match status" value="2"/>
</dbReference>
<evidence type="ECO:0000256" key="4">
    <source>
        <dbReference type="ARBA" id="ARBA00022833"/>
    </source>
</evidence>
<dbReference type="AGR" id="Xenbase:XB-GENE-29083067"/>
<dbReference type="InterPro" id="IPR017907">
    <property type="entry name" value="Znf_RING_CS"/>
</dbReference>
<keyword evidence="12" id="KW-0436">Ligase</keyword>
<dbReference type="SMART" id="SM00336">
    <property type="entry name" value="BBOX"/>
    <property type="match status" value="2"/>
</dbReference>
<dbReference type="CDD" id="cd16597">
    <property type="entry name" value="RING-HC_TRIM25_C-IV"/>
    <property type="match status" value="2"/>
</dbReference>
<evidence type="ECO:0000256" key="3">
    <source>
        <dbReference type="ARBA" id="ARBA00022771"/>
    </source>
</evidence>
<keyword evidence="2" id="KW-0479">Metal-binding</keyword>
<dbReference type="SUPFAM" id="SSF57850">
    <property type="entry name" value="RING/U-box"/>
    <property type="match status" value="2"/>
</dbReference>
<evidence type="ECO:0000256" key="1">
    <source>
        <dbReference type="ARBA" id="ARBA00022588"/>
    </source>
</evidence>
<dbReference type="InterPro" id="IPR027370">
    <property type="entry name" value="Znf-RING_euk"/>
</dbReference>
<dbReference type="CDD" id="cd19769">
    <property type="entry name" value="Bbox2_TRIM16-like"/>
    <property type="match status" value="2"/>
</dbReference>
<dbReference type="InterPro" id="IPR013083">
    <property type="entry name" value="Znf_RING/FYVE/PHD"/>
</dbReference>
<dbReference type="PROSITE" id="PS50188">
    <property type="entry name" value="B302_SPRY"/>
    <property type="match status" value="1"/>
</dbReference>
<dbReference type="GO" id="GO:0045087">
    <property type="term" value="P:innate immune response"/>
    <property type="evidence" value="ECO:0007669"/>
    <property type="project" value="UniProtKB-KW"/>
</dbReference>
<dbReference type="Gene3D" id="3.30.160.60">
    <property type="entry name" value="Classic Zinc Finger"/>
    <property type="match status" value="2"/>
</dbReference>
<feature type="domain" description="B30.2/SPRY" evidence="10">
    <location>
        <begin position="584"/>
        <end position="773"/>
    </location>
</feature>
<dbReference type="InterPro" id="IPR043136">
    <property type="entry name" value="B30.2/SPRY_sf"/>
</dbReference>
<evidence type="ECO:0000313" key="11">
    <source>
        <dbReference type="Proteomes" id="UP000008143"/>
    </source>
</evidence>
<dbReference type="Gene3D" id="3.30.40.10">
    <property type="entry name" value="Zinc/RING finger domain, C3HC4 (zinc finger)"/>
    <property type="match status" value="2"/>
</dbReference>
<gene>
    <name evidence="12 13" type="primary">LOC100496194</name>
</gene>
<dbReference type="PROSITE" id="PS50119">
    <property type="entry name" value="ZF_BBOX"/>
    <property type="match status" value="2"/>
</dbReference>
<evidence type="ECO:0000259" key="10">
    <source>
        <dbReference type="PROSITE" id="PS50188"/>
    </source>
</evidence>
<dbReference type="KEGG" id="xtr:100496194"/>
<dbReference type="InterPro" id="IPR013320">
    <property type="entry name" value="ConA-like_dom_sf"/>
</dbReference>
<sequence length="773" mass="87880">MATAGIRDKLSCSICRDIYTDPVTLPCGHTFCRGCIGRTWDWQKSIGEDPSCPECRERYRRQPELKRNLRLSNIAERFLSTPPEHDGTGIYCTYCIHFPVLAAKSCLLCEASLCDGHVRVHSKSAEHVLTEPTANLGNRKCSAHNEPLKYHCCEDGAPVCASCCLAGGHRGHRVELLSEASEKKKEKPMAAANLRDELSCSICKDIYTDPVTLPCGHNFCWGCIERTWDWQEGIEEDPSCPECRERYRRRPELKKDLTLGTLVEQFFPSNQGQDGMGIFCTYCINSSVPAAQSCLLCEASLCNDHVRVHSKSAEHVLTEPTTNLGNRKCSAHNEPLKYHCCEDGACICVSCCLAGGHRGHRVELLSEASEKKKEKLRNLVKKWTSEIADIENMQKRAANHTDQAAALFGDIREWLEALKKRVLSEISRHEEQFSLRISEFIQQLEKKKSHLSREIHHTEKLLHTDDPLMIVRGESDRAELSDSEEDDDEEDVEGGNYKFIYENVLDIDYISEIFLTGLNGFVNGAKRWGINGEEATDMLGDIMARNEAELEFSAGAPSPVYQIPETNRDSQPAAQQNQQLKHKLMQRFPRRNIDPYYGKEAVGMSVDINTASNQVSVLEEGKLVTYSATRLRRPQTPQRFQDFQALSTRSFPSGRHYWDMEGGENGGWRVGVAYPSIERGGAQSYTGNNDKSWALWRWDNNYTVIHNKEETKLRCQPEHRKIRIFFDYEAGRLSFYELIRPIRHLHTFTVTFTEPLHAAFCVWGDNAWVRIIS</sequence>
<evidence type="ECO:0000256" key="7">
    <source>
        <dbReference type="SAM" id="Coils"/>
    </source>
</evidence>
<organism evidence="11 12">
    <name type="scientific">Xenopus tropicalis</name>
    <name type="common">Western clawed frog</name>
    <name type="synonym">Silurana tropicalis</name>
    <dbReference type="NCBI Taxonomy" id="8364"/>
    <lineage>
        <taxon>Eukaryota</taxon>
        <taxon>Metazoa</taxon>
        <taxon>Chordata</taxon>
        <taxon>Craniata</taxon>
        <taxon>Vertebrata</taxon>
        <taxon>Euteleostomi</taxon>
        <taxon>Amphibia</taxon>
        <taxon>Batrachia</taxon>
        <taxon>Anura</taxon>
        <taxon>Pipoidea</taxon>
        <taxon>Pipidae</taxon>
        <taxon>Xenopodinae</taxon>
        <taxon>Xenopus</taxon>
        <taxon>Silurana</taxon>
    </lineage>
</organism>
<dbReference type="AlphaFoldDB" id="A0A8J0SBD3"/>
<dbReference type="InterPro" id="IPR003879">
    <property type="entry name" value="Butyrophylin_SPRY"/>
</dbReference>
<protein>
    <submittedName>
        <fullName evidence="12">E3 ubiquitin/ISG15 ligase TRIM25</fullName>
    </submittedName>
</protein>
<keyword evidence="1" id="KW-0399">Innate immunity</keyword>
<evidence type="ECO:0000256" key="5">
    <source>
        <dbReference type="ARBA" id="ARBA00022859"/>
    </source>
</evidence>
<feature type="domain" description="B box-type" evidence="9">
    <location>
        <begin position="136"/>
        <end position="177"/>
    </location>
</feature>
<keyword evidence="5" id="KW-0391">Immunity</keyword>
<evidence type="ECO:0000313" key="12">
    <source>
        <dbReference type="RefSeq" id="XP_012808385.2"/>
    </source>
</evidence>
<evidence type="ECO:0000259" key="8">
    <source>
        <dbReference type="PROSITE" id="PS50089"/>
    </source>
</evidence>
<dbReference type="OMA" id="CHIHLER"/>
<dbReference type="InterPro" id="IPR000315">
    <property type="entry name" value="Znf_B-box"/>
</dbReference>
<dbReference type="CDD" id="cd12891">
    <property type="entry name" value="SPRY_PRY_C-I_2"/>
    <property type="match status" value="1"/>
</dbReference>
<dbReference type="PRINTS" id="PR01407">
    <property type="entry name" value="BUTYPHLNCDUF"/>
</dbReference>
<dbReference type="Pfam" id="PF00622">
    <property type="entry name" value="SPRY"/>
    <property type="match status" value="1"/>
</dbReference>
<evidence type="ECO:0000313" key="13">
    <source>
        <dbReference type="Xenbase" id="XB-GENE-29083067"/>
    </source>
</evidence>
<dbReference type="Pfam" id="PF13445">
    <property type="entry name" value="zf-RING_UBOX"/>
    <property type="match status" value="2"/>
</dbReference>
<reference evidence="12" key="1">
    <citation type="submission" date="2025-08" db="UniProtKB">
        <authorList>
            <consortium name="RefSeq"/>
        </authorList>
    </citation>
    <scope>IDENTIFICATION</scope>
    <source>
        <strain evidence="12">Nigerian</strain>
        <tissue evidence="12">Liver and blood</tissue>
    </source>
</reference>
<evidence type="ECO:0000256" key="6">
    <source>
        <dbReference type="PROSITE-ProRule" id="PRU00024"/>
    </source>
</evidence>
<dbReference type="SMART" id="SM00449">
    <property type="entry name" value="SPRY"/>
    <property type="match status" value="1"/>
</dbReference>
<dbReference type="InterPro" id="IPR001870">
    <property type="entry name" value="B30.2/SPRY"/>
</dbReference>
<dbReference type="SUPFAM" id="SSF49899">
    <property type="entry name" value="Concanavalin A-like lectins/glucanases"/>
    <property type="match status" value="1"/>
</dbReference>
<dbReference type="Gene3D" id="2.60.120.920">
    <property type="match status" value="1"/>
</dbReference>
<dbReference type="GeneID" id="100496194"/>
<accession>A0A8J0SBD3</accession>
<dbReference type="InterPro" id="IPR001841">
    <property type="entry name" value="Znf_RING"/>
</dbReference>
<dbReference type="Pfam" id="PF00643">
    <property type="entry name" value="zf-B_box"/>
    <property type="match status" value="2"/>
</dbReference>
<keyword evidence="3 6" id="KW-0863">Zinc-finger</keyword>
<name>A0A8J0SBD3_XENTR</name>
<feature type="domain" description="RING-type" evidence="8">
    <location>
        <begin position="12"/>
        <end position="56"/>
    </location>
</feature>
<evidence type="ECO:0000256" key="2">
    <source>
        <dbReference type="ARBA" id="ARBA00022723"/>
    </source>
</evidence>
<dbReference type="InterPro" id="IPR051051">
    <property type="entry name" value="E3_ubiq-ligase_TRIM/RNF"/>
</dbReference>
<keyword evidence="7" id="KW-0175">Coiled coil</keyword>
<dbReference type="OrthoDB" id="6270329at2759"/>
<feature type="domain" description="B box-type" evidence="9">
    <location>
        <begin position="324"/>
        <end position="365"/>
    </location>
</feature>
<dbReference type="GO" id="GO:0016874">
    <property type="term" value="F:ligase activity"/>
    <property type="evidence" value="ECO:0007669"/>
    <property type="project" value="UniProtKB-KW"/>
</dbReference>
<proteinExistence type="predicted"/>
<dbReference type="Xenbase" id="XB-GENE-29083067">
    <property type="gene designation" value="LOC100496194"/>
</dbReference>
<evidence type="ECO:0000259" key="9">
    <source>
        <dbReference type="PROSITE" id="PS50119"/>
    </source>
</evidence>
<keyword evidence="4" id="KW-0862">Zinc</keyword>
<dbReference type="RefSeq" id="XP_012808385.2">
    <property type="nucleotide sequence ID" value="XM_012952931.3"/>
</dbReference>
<dbReference type="InterPro" id="IPR003877">
    <property type="entry name" value="SPRY_dom"/>
</dbReference>
<keyword evidence="11" id="KW-1185">Reference proteome</keyword>
<dbReference type="GO" id="GO:0008270">
    <property type="term" value="F:zinc ion binding"/>
    <property type="evidence" value="ECO:0007669"/>
    <property type="project" value="UniProtKB-KW"/>
</dbReference>
<dbReference type="PROSITE" id="PS50089">
    <property type="entry name" value="ZF_RING_2"/>
    <property type="match status" value="2"/>
</dbReference>
<feature type="domain" description="RING-type" evidence="8">
    <location>
        <begin position="200"/>
        <end position="244"/>
    </location>
</feature>
<dbReference type="PANTHER" id="PTHR25465">
    <property type="entry name" value="B-BOX DOMAIN CONTAINING"/>
    <property type="match status" value="1"/>
</dbReference>
<dbReference type="Proteomes" id="UP000008143">
    <property type="component" value="Chromosome 10"/>
</dbReference>
<dbReference type="SMART" id="SM00184">
    <property type="entry name" value="RING"/>
    <property type="match status" value="2"/>
</dbReference>